<dbReference type="RefSeq" id="WP_011569127.1">
    <property type="nucleotide sequence ID" value="NC_008209.1"/>
</dbReference>
<reference evidence="2 3" key="1">
    <citation type="journal article" date="2007" name="J. Bacteriol.">
        <title>The complete genome sequence of Roseobacter denitrificans reveals a mixotrophic rather than photosynthetic metabolism.</title>
        <authorList>
            <person name="Swingley W.D."/>
            <person name="Sadekar S."/>
            <person name="Mastrian S.D."/>
            <person name="Matthies H.J."/>
            <person name="Hao J."/>
            <person name="Ramos H."/>
            <person name="Acharya C.R."/>
            <person name="Conrad A.L."/>
            <person name="Taylor H.L."/>
            <person name="Dejesa L.C."/>
            <person name="Shah M.K."/>
            <person name="O'huallachain M.E."/>
            <person name="Lince M.T."/>
            <person name="Blankenship R.E."/>
            <person name="Beatty J.T."/>
            <person name="Touchman J.W."/>
        </authorList>
    </citation>
    <scope>NUCLEOTIDE SEQUENCE [LARGE SCALE GENOMIC DNA]</scope>
    <source>
        <strain evidence="3">ATCC 33942 / OCh 114</strain>
    </source>
</reference>
<proteinExistence type="predicted"/>
<feature type="transmembrane region" description="Helical" evidence="1">
    <location>
        <begin position="26"/>
        <end position="46"/>
    </location>
</feature>
<evidence type="ECO:0000313" key="3">
    <source>
        <dbReference type="Proteomes" id="UP000007029"/>
    </source>
</evidence>
<gene>
    <name evidence="2" type="ordered locus">RD1_2992</name>
</gene>
<dbReference type="Proteomes" id="UP000007029">
    <property type="component" value="Chromosome"/>
</dbReference>
<organism evidence="2 3">
    <name type="scientific">Roseobacter denitrificans (strain ATCC 33942 / OCh 114)</name>
    <name type="common">Erythrobacter sp. (strain OCh 114)</name>
    <name type="synonym">Roseobacter denitrificans</name>
    <dbReference type="NCBI Taxonomy" id="375451"/>
    <lineage>
        <taxon>Bacteria</taxon>
        <taxon>Pseudomonadati</taxon>
        <taxon>Pseudomonadota</taxon>
        <taxon>Alphaproteobacteria</taxon>
        <taxon>Rhodobacterales</taxon>
        <taxon>Roseobacteraceae</taxon>
        <taxon>Roseobacter</taxon>
    </lineage>
</organism>
<name>Q164T2_ROSDO</name>
<accession>Q164T2</accession>
<dbReference type="KEGG" id="rde:RD1_2992"/>
<evidence type="ECO:0000256" key="1">
    <source>
        <dbReference type="SAM" id="Phobius"/>
    </source>
</evidence>
<keyword evidence="1" id="KW-0812">Transmembrane</keyword>
<keyword evidence="1" id="KW-1133">Transmembrane helix</keyword>
<protein>
    <submittedName>
        <fullName evidence="2">Uncharacterized protein</fullName>
    </submittedName>
</protein>
<evidence type="ECO:0000313" key="2">
    <source>
        <dbReference type="EMBL" id="ABG32511.1"/>
    </source>
</evidence>
<keyword evidence="1" id="KW-0472">Membrane</keyword>
<dbReference type="EMBL" id="CP000362">
    <property type="protein sequence ID" value="ABG32511.1"/>
    <property type="molecule type" value="Genomic_DNA"/>
</dbReference>
<dbReference type="HOGENOM" id="CLU_3172701_0_0_5"/>
<keyword evidence="3" id="KW-1185">Reference proteome</keyword>
<dbReference type="AlphaFoldDB" id="Q164T2"/>
<sequence length="47" mass="5101">MEQQETTEVNVRTLAQRLRSDVTLTAPAWVFALGGFAVLVLIGVALD</sequence>